<evidence type="ECO:0000256" key="10">
    <source>
        <dbReference type="ARBA" id="ARBA00023125"/>
    </source>
</evidence>
<organism evidence="13 14">
    <name type="scientific">Paramuribaculum intestinale</name>
    <dbReference type="NCBI Taxonomy" id="2094151"/>
    <lineage>
        <taxon>Bacteria</taxon>
        <taxon>Pseudomonadati</taxon>
        <taxon>Bacteroidota</taxon>
        <taxon>Bacteroidia</taxon>
        <taxon>Bacteroidales</taxon>
        <taxon>Muribaculaceae</taxon>
        <taxon>Paramuribaculum</taxon>
    </lineage>
</organism>
<dbReference type="InterPro" id="IPR043135">
    <property type="entry name" value="Fur_C"/>
</dbReference>
<dbReference type="AlphaFoldDB" id="A0A2V1ITB0"/>
<dbReference type="GO" id="GO:1900376">
    <property type="term" value="P:regulation of secondary metabolite biosynthetic process"/>
    <property type="evidence" value="ECO:0007669"/>
    <property type="project" value="TreeGrafter"/>
</dbReference>
<keyword evidence="8 12" id="KW-0862">Zinc</keyword>
<evidence type="ECO:0000256" key="7">
    <source>
        <dbReference type="ARBA" id="ARBA00022723"/>
    </source>
</evidence>
<evidence type="ECO:0000256" key="11">
    <source>
        <dbReference type="ARBA" id="ARBA00023163"/>
    </source>
</evidence>
<name>A0A2V1ITB0_9BACT</name>
<dbReference type="InterPro" id="IPR036388">
    <property type="entry name" value="WH-like_DNA-bd_sf"/>
</dbReference>
<evidence type="ECO:0000256" key="12">
    <source>
        <dbReference type="PIRSR" id="PIRSR602481-1"/>
    </source>
</evidence>
<evidence type="ECO:0000256" key="4">
    <source>
        <dbReference type="ARBA" id="ARBA00020910"/>
    </source>
</evidence>
<dbReference type="EMBL" id="PUBV01000009">
    <property type="protein sequence ID" value="PWB07878.1"/>
    <property type="molecule type" value="Genomic_DNA"/>
</dbReference>
<dbReference type="GO" id="GO:0005829">
    <property type="term" value="C:cytosol"/>
    <property type="evidence" value="ECO:0007669"/>
    <property type="project" value="TreeGrafter"/>
</dbReference>
<comment type="cofactor">
    <cofactor evidence="12">
        <name>Zn(2+)</name>
        <dbReference type="ChEBI" id="CHEBI:29105"/>
    </cofactor>
    <text evidence="12">Binds 1 zinc ion per subunit.</text>
</comment>
<dbReference type="InterPro" id="IPR002481">
    <property type="entry name" value="FUR"/>
</dbReference>
<protein>
    <recommendedName>
        <fullName evidence="4">Ferric uptake regulation protein</fullName>
    </recommendedName>
</protein>
<evidence type="ECO:0000256" key="1">
    <source>
        <dbReference type="ARBA" id="ARBA00004496"/>
    </source>
</evidence>
<keyword evidence="14" id="KW-1185">Reference proteome</keyword>
<gene>
    <name evidence="13" type="ORF">C5O25_05820</name>
</gene>
<evidence type="ECO:0000256" key="5">
    <source>
        <dbReference type="ARBA" id="ARBA00022490"/>
    </source>
</evidence>
<evidence type="ECO:0000256" key="8">
    <source>
        <dbReference type="ARBA" id="ARBA00022833"/>
    </source>
</evidence>
<dbReference type="Gene3D" id="1.10.10.10">
    <property type="entry name" value="Winged helix-like DNA-binding domain superfamily/Winged helix DNA-binding domain"/>
    <property type="match status" value="1"/>
</dbReference>
<dbReference type="InterPro" id="IPR036390">
    <property type="entry name" value="WH_DNA-bd_sf"/>
</dbReference>
<accession>A0A2V1ITB0</accession>
<feature type="binding site" evidence="12">
    <location>
        <position position="145"/>
    </location>
    <ligand>
        <name>Zn(2+)</name>
        <dbReference type="ChEBI" id="CHEBI:29105"/>
    </ligand>
</feature>
<comment type="subcellular location">
    <subcellularLocation>
        <location evidence="1">Cytoplasm</location>
    </subcellularLocation>
</comment>
<keyword evidence="9" id="KW-0805">Transcription regulation</keyword>
<keyword evidence="11" id="KW-0804">Transcription</keyword>
<dbReference type="Proteomes" id="UP000244925">
    <property type="component" value="Unassembled WGS sequence"/>
</dbReference>
<evidence type="ECO:0000256" key="6">
    <source>
        <dbReference type="ARBA" id="ARBA00022491"/>
    </source>
</evidence>
<comment type="similarity">
    <text evidence="2">Belongs to the Fur family.</text>
</comment>
<sequence>MNDERTKAAATAALNRYLMQHRLRRTPERYAILDKVFSLSEHFFVDTLHRMLDADGYHVSRATVYNTMEILVDAGLVRRHNFGSTPAQYEKVAGITNHHHLVCTQCGKVREVKDAEIDRLLSSKRYTSFHPAYADLYIYGVCSRCARRPRPSAKNKE</sequence>
<dbReference type="GO" id="GO:0000976">
    <property type="term" value="F:transcription cis-regulatory region binding"/>
    <property type="evidence" value="ECO:0007669"/>
    <property type="project" value="TreeGrafter"/>
</dbReference>
<dbReference type="GO" id="GO:0008270">
    <property type="term" value="F:zinc ion binding"/>
    <property type="evidence" value="ECO:0007669"/>
    <property type="project" value="TreeGrafter"/>
</dbReference>
<evidence type="ECO:0000313" key="13">
    <source>
        <dbReference type="EMBL" id="PWB07878.1"/>
    </source>
</evidence>
<evidence type="ECO:0000256" key="3">
    <source>
        <dbReference type="ARBA" id="ARBA00011738"/>
    </source>
</evidence>
<keyword evidence="5" id="KW-0963">Cytoplasm</keyword>
<evidence type="ECO:0000256" key="9">
    <source>
        <dbReference type="ARBA" id="ARBA00023015"/>
    </source>
</evidence>
<keyword evidence="10" id="KW-0238">DNA-binding</keyword>
<feature type="binding site" evidence="12">
    <location>
        <position position="142"/>
    </location>
    <ligand>
        <name>Zn(2+)</name>
        <dbReference type="ChEBI" id="CHEBI:29105"/>
    </ligand>
</feature>
<dbReference type="PANTHER" id="PTHR33202:SF2">
    <property type="entry name" value="FERRIC UPTAKE REGULATION PROTEIN"/>
    <property type="match status" value="1"/>
</dbReference>
<comment type="caution">
    <text evidence="13">The sequence shown here is derived from an EMBL/GenBank/DDBJ whole genome shotgun (WGS) entry which is preliminary data.</text>
</comment>
<dbReference type="CDD" id="cd07153">
    <property type="entry name" value="Fur_like"/>
    <property type="match status" value="1"/>
</dbReference>
<dbReference type="SUPFAM" id="SSF46785">
    <property type="entry name" value="Winged helix' DNA-binding domain"/>
    <property type="match status" value="1"/>
</dbReference>
<dbReference type="PANTHER" id="PTHR33202">
    <property type="entry name" value="ZINC UPTAKE REGULATION PROTEIN"/>
    <property type="match status" value="1"/>
</dbReference>
<dbReference type="GO" id="GO:0045892">
    <property type="term" value="P:negative regulation of DNA-templated transcription"/>
    <property type="evidence" value="ECO:0007669"/>
    <property type="project" value="TreeGrafter"/>
</dbReference>
<dbReference type="GeneID" id="93424067"/>
<dbReference type="Pfam" id="PF01475">
    <property type="entry name" value="FUR"/>
    <property type="match status" value="1"/>
</dbReference>
<feature type="binding site" evidence="12">
    <location>
        <position position="106"/>
    </location>
    <ligand>
        <name>Zn(2+)</name>
        <dbReference type="ChEBI" id="CHEBI:29105"/>
    </ligand>
</feature>
<dbReference type="Gene3D" id="3.30.1490.190">
    <property type="match status" value="1"/>
</dbReference>
<keyword evidence="6" id="KW-0678">Repressor</keyword>
<dbReference type="RefSeq" id="WP_107035795.1">
    <property type="nucleotide sequence ID" value="NZ_CAOLHR010000003.1"/>
</dbReference>
<dbReference type="GO" id="GO:0003700">
    <property type="term" value="F:DNA-binding transcription factor activity"/>
    <property type="evidence" value="ECO:0007669"/>
    <property type="project" value="InterPro"/>
</dbReference>
<proteinExistence type="inferred from homology"/>
<reference evidence="14" key="1">
    <citation type="submission" date="2018-02" db="EMBL/GenBank/DDBJ databases">
        <authorList>
            <person name="Clavel T."/>
            <person name="Strowig T."/>
        </authorList>
    </citation>
    <scope>NUCLEOTIDE SEQUENCE [LARGE SCALE GENOMIC DNA]</scope>
    <source>
        <strain evidence="14">DSM 100764</strain>
    </source>
</reference>
<keyword evidence="7 12" id="KW-0479">Metal-binding</keyword>
<feature type="binding site" evidence="12">
    <location>
        <position position="103"/>
    </location>
    <ligand>
        <name>Zn(2+)</name>
        <dbReference type="ChEBI" id="CHEBI:29105"/>
    </ligand>
</feature>
<comment type="subunit">
    <text evidence="3">Homodimer.</text>
</comment>
<evidence type="ECO:0000256" key="2">
    <source>
        <dbReference type="ARBA" id="ARBA00007957"/>
    </source>
</evidence>
<evidence type="ECO:0000313" key="14">
    <source>
        <dbReference type="Proteomes" id="UP000244925"/>
    </source>
</evidence>